<dbReference type="PANTHER" id="PTHR47403:SF6">
    <property type="entry name" value="N-ACETYLTRANSFERASE DOMAIN-CONTAINING PROTEIN"/>
    <property type="match status" value="1"/>
</dbReference>
<evidence type="ECO:0000313" key="3">
    <source>
        <dbReference type="Proteomes" id="UP000749559"/>
    </source>
</evidence>
<dbReference type="EMBL" id="CAIIXF020000011">
    <property type="protein sequence ID" value="CAH1798810.1"/>
    <property type="molecule type" value="Genomic_DNA"/>
</dbReference>
<dbReference type="InterPro" id="IPR000182">
    <property type="entry name" value="GNAT_dom"/>
</dbReference>
<dbReference type="Gene3D" id="3.40.630.30">
    <property type="match status" value="1"/>
</dbReference>
<gene>
    <name evidence="2" type="ORF">OFUS_LOCUS22896</name>
</gene>
<name>A0A8S4Q023_OWEFU</name>
<evidence type="ECO:0000259" key="1">
    <source>
        <dbReference type="PROSITE" id="PS51186"/>
    </source>
</evidence>
<dbReference type="SUPFAM" id="SSF55729">
    <property type="entry name" value="Acyl-CoA N-acyltransferases (Nat)"/>
    <property type="match status" value="1"/>
</dbReference>
<reference evidence="2" key="1">
    <citation type="submission" date="2022-03" db="EMBL/GenBank/DDBJ databases">
        <authorList>
            <person name="Martin C."/>
        </authorList>
    </citation>
    <scope>NUCLEOTIDE SEQUENCE</scope>
</reference>
<feature type="domain" description="N-acetyltransferase" evidence="1">
    <location>
        <begin position="14"/>
        <end position="147"/>
    </location>
</feature>
<dbReference type="Proteomes" id="UP000749559">
    <property type="component" value="Unassembled WGS sequence"/>
</dbReference>
<accession>A0A8S4Q023</accession>
<organism evidence="2 3">
    <name type="scientific">Owenia fusiformis</name>
    <name type="common">Polychaete worm</name>
    <dbReference type="NCBI Taxonomy" id="6347"/>
    <lineage>
        <taxon>Eukaryota</taxon>
        <taxon>Metazoa</taxon>
        <taxon>Spiralia</taxon>
        <taxon>Lophotrochozoa</taxon>
        <taxon>Annelida</taxon>
        <taxon>Polychaeta</taxon>
        <taxon>Sedentaria</taxon>
        <taxon>Canalipalpata</taxon>
        <taxon>Sabellida</taxon>
        <taxon>Oweniida</taxon>
        <taxon>Oweniidae</taxon>
        <taxon>Owenia</taxon>
    </lineage>
</organism>
<keyword evidence="3" id="KW-1185">Reference proteome</keyword>
<dbReference type="PROSITE" id="PS51186">
    <property type="entry name" value="GNAT"/>
    <property type="match status" value="1"/>
</dbReference>
<proteinExistence type="predicted"/>
<dbReference type="InterPro" id="IPR016181">
    <property type="entry name" value="Acyl_CoA_acyltransferase"/>
</dbReference>
<dbReference type="GO" id="GO:0016747">
    <property type="term" value="F:acyltransferase activity, transferring groups other than amino-acyl groups"/>
    <property type="evidence" value="ECO:0007669"/>
    <property type="project" value="InterPro"/>
</dbReference>
<dbReference type="OrthoDB" id="6086192at2759"/>
<evidence type="ECO:0000313" key="2">
    <source>
        <dbReference type="EMBL" id="CAH1798810.1"/>
    </source>
</evidence>
<sequence length="335" mass="38152">MKEKRAAPATVDGVLCRIATQGDYQAVLDINRNVYNGLDYLSSKYHEYLNDPRRNLGVAIVDGRIVGFVMAYVIDGDTSITWQAGRIHKDFQGLGLSNKLGHYLQSILKERYPKLQREHYTSANWPVISKIPPRRPKEKLVMKRPRVSFDTNPTDLNQILKNQSKKQEDLIDALKKIHVLSIEEGVVALKNCDWSSLFPTGFLIANWEPYMIQYASNYPLFLQDSTMLATRDKRGQVESISFGTSINCPAALKYRADYYGNSEQDAIHHIVKHAVLISQLDQKRDISYAILLPETLDNQAIKDFVVTKMGLTNQRTDENLALLISMPSRNFLSKM</sequence>
<protein>
    <recommendedName>
        <fullName evidence="1">N-acetyltransferase domain-containing protein</fullName>
    </recommendedName>
</protein>
<dbReference type="AlphaFoldDB" id="A0A8S4Q023"/>
<dbReference type="CDD" id="cd04301">
    <property type="entry name" value="NAT_SF"/>
    <property type="match status" value="1"/>
</dbReference>
<comment type="caution">
    <text evidence="2">The sequence shown here is derived from an EMBL/GenBank/DDBJ whole genome shotgun (WGS) entry which is preliminary data.</text>
</comment>
<dbReference type="PANTHER" id="PTHR47403">
    <property type="entry name" value="LOC100145250 PROTEIN"/>
    <property type="match status" value="1"/>
</dbReference>